<protein>
    <recommendedName>
        <fullName evidence="1">Glucosamine inositolphosphorylceramide transferase 1 N-terminal domain-containing protein</fullName>
    </recommendedName>
</protein>
<dbReference type="AlphaFoldDB" id="A0A6L9MG76"/>
<dbReference type="RefSeq" id="WP_163043533.1">
    <property type="nucleotide sequence ID" value="NZ_JAAAMJ010000004.1"/>
</dbReference>
<evidence type="ECO:0000313" key="3">
    <source>
        <dbReference type="Proteomes" id="UP000476332"/>
    </source>
</evidence>
<sequence>MRIVLRCDPSRLLRWNLWVAQSLAEMPGNEIFLSFATRRRPLPPPCRLLVEFERLIFDSRGDGATDPVEDQLRMFPPHLVGEIDVLVDFSGEGILPAAGRVLTPSFNGVPGEVGTMAALAGDQELLVELYDTARPAEPWRAHPASADRELFSASLDGVLACAAELIAKAIRVGFRGASSPDLPLPRGRTSPALSVLCFAHAARMSARKAAKLLDALLRRGRSWAIGWRLDETASLLDKGEAAFQILTGGSESYVADPFPFRHQAQNYIFLELVPYASNRGCIAVATVERNGKVSTPHIVLEEPHHLSYPFVFEHSGEIWMIPESGESRSVYLYKAEPFPYRWTRVACLAEGLEAYDVTPLFQRDKLWFFASLRSWKSTSWDMLGLYRAEGLTKPWRAHFKNPVTIDAGCSRPAGALFQRGEWLLRPVQDCTRFYGGGLTFFRVDALNNLTFEQTPVGRIVAGTSGCHTYNRHHGLEVIDLFGRSRAGQEISIAYQPTNPTLKGRQHSGGQLLVRS</sequence>
<dbReference type="SUPFAM" id="SSF75005">
    <property type="entry name" value="Arabinanase/levansucrase/invertase"/>
    <property type="match status" value="1"/>
</dbReference>
<keyword evidence="3" id="KW-1185">Reference proteome</keyword>
<feature type="domain" description="Glucosamine inositolphosphorylceramide transferase 1 N-terminal" evidence="1">
    <location>
        <begin position="249"/>
        <end position="478"/>
    </location>
</feature>
<proteinExistence type="predicted"/>
<organism evidence="2 3">
    <name type="scientific">Aurantimonas aggregata</name>
    <dbReference type="NCBI Taxonomy" id="2047720"/>
    <lineage>
        <taxon>Bacteria</taxon>
        <taxon>Pseudomonadati</taxon>
        <taxon>Pseudomonadota</taxon>
        <taxon>Alphaproteobacteria</taxon>
        <taxon>Hyphomicrobiales</taxon>
        <taxon>Aurantimonadaceae</taxon>
        <taxon>Aurantimonas</taxon>
    </lineage>
</organism>
<evidence type="ECO:0000259" key="1">
    <source>
        <dbReference type="Pfam" id="PF24793"/>
    </source>
</evidence>
<dbReference type="EMBL" id="JAAAMJ010000004">
    <property type="protein sequence ID" value="NDV86797.1"/>
    <property type="molecule type" value="Genomic_DNA"/>
</dbReference>
<evidence type="ECO:0000313" key="2">
    <source>
        <dbReference type="EMBL" id="NDV86797.1"/>
    </source>
</evidence>
<comment type="caution">
    <text evidence="2">The sequence shown here is derived from an EMBL/GenBank/DDBJ whole genome shotgun (WGS) entry which is preliminary data.</text>
</comment>
<dbReference type="InterPro" id="IPR023296">
    <property type="entry name" value="Glyco_hydro_beta-prop_sf"/>
</dbReference>
<reference evidence="2 3" key="1">
    <citation type="submission" date="2020-01" db="EMBL/GenBank/DDBJ databases">
        <title>Genomes of bacteria type strains.</title>
        <authorList>
            <person name="Chen J."/>
            <person name="Zhu S."/>
            <person name="Chen J."/>
        </authorList>
    </citation>
    <scope>NUCLEOTIDE SEQUENCE [LARGE SCALE GENOMIC DNA]</scope>
    <source>
        <strain evidence="2 3">KCTC 52919</strain>
    </source>
</reference>
<dbReference type="Proteomes" id="UP000476332">
    <property type="component" value="Unassembled WGS sequence"/>
</dbReference>
<accession>A0A6L9MG76</accession>
<gene>
    <name evidence="2" type="ORF">GTW51_08785</name>
</gene>
<dbReference type="Pfam" id="PF24793">
    <property type="entry name" value="GINT1_N"/>
    <property type="match status" value="1"/>
</dbReference>
<dbReference type="InterPro" id="IPR056442">
    <property type="entry name" value="GINT1_N"/>
</dbReference>
<name>A0A6L9MG76_9HYPH</name>